<reference evidence="10 11" key="1">
    <citation type="submission" date="2019-03" db="EMBL/GenBank/DDBJ databases">
        <title>Single cell metagenomics reveals metabolic interactions within the superorganism composed of flagellate Streblomastix strix and complex community of Bacteroidetes bacteria on its surface.</title>
        <authorList>
            <person name="Treitli S.C."/>
            <person name="Kolisko M."/>
            <person name="Husnik F."/>
            <person name="Keeling P."/>
            <person name="Hampl V."/>
        </authorList>
    </citation>
    <scope>NUCLEOTIDE SEQUENCE [LARGE SCALE GENOMIC DNA]</scope>
    <source>
        <strain evidence="10">ST1C</strain>
    </source>
</reference>
<dbReference type="Proteomes" id="UP000324800">
    <property type="component" value="Unassembled WGS sequence"/>
</dbReference>
<dbReference type="EMBL" id="SNRW01001178">
    <property type="protein sequence ID" value="KAA6397447.1"/>
    <property type="molecule type" value="Genomic_DNA"/>
</dbReference>
<dbReference type="PANTHER" id="PTHR13768:SF2">
    <property type="entry name" value="GAMMA-SOLUBLE NSF ATTACHMENT PROTEIN"/>
    <property type="match status" value="1"/>
</dbReference>
<gene>
    <name evidence="10" type="ORF">EZS28_007028</name>
</gene>
<feature type="compositionally biased region" description="Acidic residues" evidence="9">
    <location>
        <begin position="306"/>
        <end position="321"/>
    </location>
</feature>
<dbReference type="AlphaFoldDB" id="A0A5J4WQP2"/>
<evidence type="ECO:0000256" key="6">
    <source>
        <dbReference type="ARBA" id="ARBA00023136"/>
    </source>
</evidence>
<evidence type="ECO:0000256" key="1">
    <source>
        <dbReference type="ARBA" id="ARBA00004170"/>
    </source>
</evidence>
<proteinExistence type="inferred from homology"/>
<dbReference type="SUPFAM" id="SSF48452">
    <property type="entry name" value="TPR-like"/>
    <property type="match status" value="1"/>
</dbReference>
<accession>A0A5J4WQP2</accession>
<keyword evidence="6" id="KW-0472">Membrane</keyword>
<evidence type="ECO:0000256" key="2">
    <source>
        <dbReference type="ARBA" id="ARBA00010050"/>
    </source>
</evidence>
<keyword evidence="3" id="KW-0813">Transport</keyword>
<comment type="caution">
    <text evidence="10">The sequence shown here is derived from an EMBL/GenBank/DDBJ whole genome shotgun (WGS) entry which is preliminary data.</text>
</comment>
<dbReference type="GO" id="GO:0005483">
    <property type="term" value="F:soluble NSF attachment protein activity"/>
    <property type="evidence" value="ECO:0007669"/>
    <property type="project" value="TreeGrafter"/>
</dbReference>
<dbReference type="InterPro" id="IPR000744">
    <property type="entry name" value="NSF_attach"/>
</dbReference>
<dbReference type="Gene3D" id="1.25.40.10">
    <property type="entry name" value="Tetratricopeptide repeat domain"/>
    <property type="match status" value="1"/>
</dbReference>
<sequence length="321" mass="36007">MPLDFNSDPILKLKIDLLMEAKAASLYQEGIKEGTKSFFHRHPDFFNAGKLIEQAADVMKASPDKETRAKYLAESGSGRNYEQCGLLYVRAGKLDDAVKYLEKSALAYRVDGKHTKAAEVLTNGAKLISESNSDKSFSLFSQAIDIYMEENVPQFAEDTFSYYVNALGRAEKWSLALTELPKRIEINRKMNRQDTINKTILSLVIISLSQGRVKGANQVLSTYIGDQAFSMSDDCMLAGQLISAVQMEDPDSLKQVLKNQYFTFLPNSVTKLAKKIDVEGAVNEDDENDKDDKEQDNNQDQKNDDGHEEEQQEDVEDDGTL</sequence>
<dbReference type="GO" id="GO:0005774">
    <property type="term" value="C:vacuolar membrane"/>
    <property type="evidence" value="ECO:0007669"/>
    <property type="project" value="TreeGrafter"/>
</dbReference>
<keyword evidence="4" id="KW-0931">ER-Golgi transport</keyword>
<dbReference type="GO" id="GO:0019905">
    <property type="term" value="F:syntaxin binding"/>
    <property type="evidence" value="ECO:0007669"/>
    <property type="project" value="TreeGrafter"/>
</dbReference>
<dbReference type="InterPro" id="IPR011990">
    <property type="entry name" value="TPR-like_helical_dom_sf"/>
</dbReference>
<evidence type="ECO:0000313" key="11">
    <source>
        <dbReference type="Proteomes" id="UP000324800"/>
    </source>
</evidence>
<evidence type="ECO:0000256" key="4">
    <source>
        <dbReference type="ARBA" id="ARBA00022892"/>
    </source>
</evidence>
<dbReference type="OrthoDB" id="9984275at2759"/>
<evidence type="ECO:0000256" key="3">
    <source>
        <dbReference type="ARBA" id="ARBA00022448"/>
    </source>
</evidence>
<evidence type="ECO:0000313" key="10">
    <source>
        <dbReference type="EMBL" id="KAA6397447.1"/>
    </source>
</evidence>
<feature type="compositionally biased region" description="Basic and acidic residues" evidence="9">
    <location>
        <begin position="290"/>
        <end position="305"/>
    </location>
</feature>
<evidence type="ECO:0000256" key="8">
    <source>
        <dbReference type="ARBA" id="ARBA00042485"/>
    </source>
</evidence>
<organism evidence="10 11">
    <name type="scientific">Streblomastix strix</name>
    <dbReference type="NCBI Taxonomy" id="222440"/>
    <lineage>
        <taxon>Eukaryota</taxon>
        <taxon>Metamonada</taxon>
        <taxon>Preaxostyla</taxon>
        <taxon>Oxymonadida</taxon>
        <taxon>Streblomastigidae</taxon>
        <taxon>Streblomastix</taxon>
    </lineage>
</organism>
<keyword evidence="5" id="KW-0653">Protein transport</keyword>
<protein>
    <recommendedName>
        <fullName evidence="7">Gamma-soluble NSF attachment protein</fullName>
    </recommendedName>
    <alternativeName>
        <fullName evidence="8">N-ethylmaleimide-sensitive factor attachment protein gamma</fullName>
    </alternativeName>
</protein>
<dbReference type="PANTHER" id="PTHR13768">
    <property type="entry name" value="SOLUBLE NSF ATTACHMENT PROTEIN SNAP"/>
    <property type="match status" value="1"/>
</dbReference>
<dbReference type="GO" id="GO:0006886">
    <property type="term" value="P:intracellular protein transport"/>
    <property type="evidence" value="ECO:0007669"/>
    <property type="project" value="InterPro"/>
</dbReference>
<comment type="similarity">
    <text evidence="2">Belongs to the SNAP family.</text>
</comment>
<evidence type="ECO:0000256" key="7">
    <source>
        <dbReference type="ARBA" id="ARBA00040047"/>
    </source>
</evidence>
<comment type="subcellular location">
    <subcellularLocation>
        <location evidence="1">Membrane</location>
        <topology evidence="1">Peripheral membrane protein</topology>
    </subcellularLocation>
</comment>
<evidence type="ECO:0000256" key="9">
    <source>
        <dbReference type="SAM" id="MobiDB-lite"/>
    </source>
</evidence>
<dbReference type="GO" id="GO:0016192">
    <property type="term" value="P:vesicle-mediated transport"/>
    <property type="evidence" value="ECO:0007669"/>
    <property type="project" value="UniProtKB-KW"/>
</dbReference>
<dbReference type="Pfam" id="PF14938">
    <property type="entry name" value="SNAP"/>
    <property type="match status" value="1"/>
</dbReference>
<feature type="region of interest" description="Disordered" evidence="9">
    <location>
        <begin position="279"/>
        <end position="321"/>
    </location>
</feature>
<name>A0A5J4WQP2_9EUKA</name>
<dbReference type="GO" id="GO:0031201">
    <property type="term" value="C:SNARE complex"/>
    <property type="evidence" value="ECO:0007669"/>
    <property type="project" value="TreeGrafter"/>
</dbReference>
<evidence type="ECO:0000256" key="5">
    <source>
        <dbReference type="ARBA" id="ARBA00022927"/>
    </source>
</evidence>